<dbReference type="NCBIfam" id="NF005119">
    <property type="entry name" value="PRK06552.1"/>
    <property type="match status" value="1"/>
</dbReference>
<evidence type="ECO:0000256" key="5">
    <source>
        <dbReference type="ARBA" id="ARBA00023277"/>
    </source>
</evidence>
<keyword evidence="5" id="KW-0119">Carbohydrate metabolism</keyword>
<dbReference type="AlphaFoldDB" id="A0A172Q7F2"/>
<dbReference type="RefSeq" id="WP_067061990.1">
    <property type="nucleotide sequence ID" value="NZ_CP014699.1"/>
</dbReference>
<dbReference type="Pfam" id="PF01081">
    <property type="entry name" value="Aldolase"/>
    <property type="match status" value="1"/>
</dbReference>
<accession>A0A172Q7F2</accession>
<organism evidence="6 7">
    <name type="scientific">Streptococcus pantholopis</name>
    <dbReference type="NCBI Taxonomy" id="1811193"/>
    <lineage>
        <taxon>Bacteria</taxon>
        <taxon>Bacillati</taxon>
        <taxon>Bacillota</taxon>
        <taxon>Bacilli</taxon>
        <taxon>Lactobacillales</taxon>
        <taxon>Streptococcaceae</taxon>
        <taxon>Streptococcus</taxon>
    </lineage>
</organism>
<sequence>MVKSEIITKLIASKIVPVVRGESKEEAVSCSLACIEGGIKSIEVTYTNPYASDVIHQLQSRNDKNCIIGAGTVLDEITARNAILAGAQFIVSPSFNQATAVLCNRYGIPYFPGCMTVTEIVTSLESGVDMVKIFPGDTVGMSFIKAIKAPLPQVMVMVTGGVNMSNIEEWFNAGADVLGIGGEFNKLAHQKKFKMIEDKAADYIKLVSSSKNLAFKHSAGKLTKG</sequence>
<evidence type="ECO:0000256" key="3">
    <source>
        <dbReference type="ARBA" id="ARBA00011233"/>
    </source>
</evidence>
<proteinExistence type="inferred from homology"/>
<reference evidence="7" key="2">
    <citation type="submission" date="2016-03" db="EMBL/GenBank/DDBJ databases">
        <title>Streptococcus antelopensis sp. nov., isolated from the feces of the Tibetan antelope (Pantholops hodgsonii) in Hoh Xil National Nature Reserve, Qinghai, China.</title>
        <authorList>
            <person name="Bai X."/>
        </authorList>
    </citation>
    <scope>NUCLEOTIDE SEQUENCE [LARGE SCALE GENOMIC DNA]</scope>
    <source>
        <strain evidence="7">TA 26</strain>
    </source>
</reference>
<dbReference type="OrthoDB" id="9802667at2"/>
<dbReference type="NCBIfam" id="TIGR01182">
    <property type="entry name" value="eda"/>
    <property type="match status" value="1"/>
</dbReference>
<dbReference type="PANTHER" id="PTHR30246">
    <property type="entry name" value="2-KETO-3-DEOXY-6-PHOSPHOGLUCONATE ALDOLASE"/>
    <property type="match status" value="1"/>
</dbReference>
<evidence type="ECO:0000313" key="6">
    <source>
        <dbReference type="EMBL" id="AND79352.1"/>
    </source>
</evidence>
<dbReference type="STRING" id="1811193.A0O21_04565"/>
<dbReference type="InterPro" id="IPR013785">
    <property type="entry name" value="Aldolase_TIM"/>
</dbReference>
<dbReference type="InterPro" id="IPR000887">
    <property type="entry name" value="Aldlse_KDPG_KHG"/>
</dbReference>
<comment type="subunit">
    <text evidence="3">Homotrimer.</text>
</comment>
<name>A0A172Q7F2_9STRE</name>
<dbReference type="GO" id="GO:0016829">
    <property type="term" value="F:lyase activity"/>
    <property type="evidence" value="ECO:0007669"/>
    <property type="project" value="UniProtKB-KW"/>
</dbReference>
<reference evidence="6 7" key="1">
    <citation type="journal article" date="2016" name="Int. J. Syst. Evol. Microbiol.">
        <title>Streptococcuspantholopis sp. nov., isolated from faeces of the Tibetan antelope (Pantholops hodgsonii).</title>
        <authorList>
            <person name="Bai X."/>
            <person name="Xiong Y."/>
            <person name="Lu S."/>
            <person name="Jin D."/>
            <person name="Lai X."/>
            <person name="Yang J."/>
            <person name="Niu L."/>
            <person name="Hu S."/>
            <person name="Meng X."/>
            <person name="Pu J."/>
            <person name="Ye C."/>
            <person name="Xu J."/>
        </authorList>
    </citation>
    <scope>NUCLEOTIDE SEQUENCE [LARGE SCALE GENOMIC DNA]</scope>
    <source>
        <strain evidence="6 7">TA 26</strain>
    </source>
</reference>
<gene>
    <name evidence="6" type="ORF">A0O21_04565</name>
</gene>
<evidence type="ECO:0000256" key="1">
    <source>
        <dbReference type="ARBA" id="ARBA00004761"/>
    </source>
</evidence>
<evidence type="ECO:0000256" key="4">
    <source>
        <dbReference type="ARBA" id="ARBA00023239"/>
    </source>
</evidence>
<protein>
    <submittedName>
        <fullName evidence="6">Bifunctional 2-keto-4-hydroxyglutarate aldolase/2-keto-3-deoxy-6-phosphogluconate aldolase</fullName>
    </submittedName>
</protein>
<dbReference type="Proteomes" id="UP000077317">
    <property type="component" value="Chromosome"/>
</dbReference>
<dbReference type="EMBL" id="CP014699">
    <property type="protein sequence ID" value="AND79352.1"/>
    <property type="molecule type" value="Genomic_DNA"/>
</dbReference>
<evidence type="ECO:0000256" key="2">
    <source>
        <dbReference type="ARBA" id="ARBA00006906"/>
    </source>
</evidence>
<keyword evidence="7" id="KW-1185">Reference proteome</keyword>
<keyword evidence="4" id="KW-0456">Lyase</keyword>
<dbReference type="PANTHER" id="PTHR30246:SF1">
    <property type="entry name" value="2-DEHYDRO-3-DEOXY-6-PHOSPHOGALACTONATE ALDOLASE-RELATED"/>
    <property type="match status" value="1"/>
</dbReference>
<dbReference type="SUPFAM" id="SSF51569">
    <property type="entry name" value="Aldolase"/>
    <property type="match status" value="1"/>
</dbReference>
<evidence type="ECO:0000313" key="7">
    <source>
        <dbReference type="Proteomes" id="UP000077317"/>
    </source>
</evidence>
<dbReference type="CDD" id="cd00452">
    <property type="entry name" value="KDPG_aldolase"/>
    <property type="match status" value="1"/>
</dbReference>
<dbReference type="KEGG" id="spat:A0O21_04565"/>
<comment type="similarity">
    <text evidence="2">Belongs to the KHG/KDPG aldolase family.</text>
</comment>
<comment type="pathway">
    <text evidence="1">Carbohydrate acid metabolism.</text>
</comment>
<dbReference type="Gene3D" id="3.20.20.70">
    <property type="entry name" value="Aldolase class I"/>
    <property type="match status" value="1"/>
</dbReference>